<dbReference type="PANTHER" id="PTHR39640">
    <property type="entry name" value="VNG6129C"/>
    <property type="match status" value="1"/>
</dbReference>
<dbReference type="PANTHER" id="PTHR39640:SF1">
    <property type="entry name" value="DUF790 FAMILY PROTEIN"/>
    <property type="match status" value="1"/>
</dbReference>
<evidence type="ECO:0000313" key="2">
    <source>
        <dbReference type="EMBL" id="PZW36678.1"/>
    </source>
</evidence>
<dbReference type="AlphaFoldDB" id="A0A326UDX3"/>
<comment type="caution">
    <text evidence="2">The sequence shown here is derived from an EMBL/GenBank/DDBJ whole genome shotgun (WGS) entry which is preliminary data.</text>
</comment>
<sequence length="632" mass="71883">MRFSLQDVKKTVQRRGQELSVSLHFVRPGTLTTEIQSLIAYFEQLLGQTQRSFSLDEARSCIGDYRLASCLIATLSNWYVWRQREWGAVVREMQASPDFLRDFASPGQLRLALYEYVNEQQNGFLTQQNRHATLAAFAARYHLTVPALEYLVLLDSDEEALLIRMTEAPPSPQDVATLYNQWAFEAALCSASEVQFVLDCRAFASGQTSGKTRPVAGIGTVIKRLCFLARRLGVYYELSYEGEAEHMLLSLTLYGPQEVTGAPQQYGLRLARLCRLLLRYQQGQKRSVIQAIVEASATVHFLQRRYLFRMDSHLLRLLPAGEGNDDENQDTIFDSSVEEQFAAAFLDLASRKGVEGWMLEREPEPLLVQGSILIPDFALTRGQKRLYVEILGFWTPAYRERKVQKLLQLRGRDDIVLAIPEEAKEAFQVISTFFPIVYYNGQLTVTDMLQVLRQHYDNFSERILHIQPESVRERVLQAGLIPEQQCYELLHCYSRSELMQAQIHVTDEHICYLPGIGLCAVAWQQQLLAEAVVWLKEHGTVPLSELVIALQQQYSVLQPCEEATIEALLALQPTIHITHDSIFEATVMLQDGEPTPVSMEKPAEPAPRRKKRAASARKKEAPEPQDGLWNFG</sequence>
<dbReference type="Pfam" id="PF05626">
    <property type="entry name" value="DUF790"/>
    <property type="match status" value="1"/>
</dbReference>
<protein>
    <submittedName>
        <fullName evidence="2">Putative nuclease of restriction endonuclease-like RecB superfamily</fullName>
    </submittedName>
</protein>
<evidence type="ECO:0000313" key="3">
    <source>
        <dbReference type="Proteomes" id="UP000248806"/>
    </source>
</evidence>
<dbReference type="RefSeq" id="WP_111319128.1">
    <property type="nucleotide sequence ID" value="NZ_BIFX01000001.1"/>
</dbReference>
<dbReference type="InterPro" id="IPR008508">
    <property type="entry name" value="Bax1"/>
</dbReference>
<keyword evidence="2" id="KW-0378">Hydrolase</keyword>
<accession>A0A326UDX3</accession>
<keyword evidence="2" id="KW-0255">Endonuclease</keyword>
<dbReference type="EMBL" id="QKUF01000001">
    <property type="protein sequence ID" value="PZW36678.1"/>
    <property type="molecule type" value="Genomic_DNA"/>
</dbReference>
<feature type="region of interest" description="Disordered" evidence="1">
    <location>
        <begin position="593"/>
        <end position="632"/>
    </location>
</feature>
<gene>
    <name evidence="2" type="ORF">EI42_00858</name>
</gene>
<name>A0A326UDX3_THEHA</name>
<dbReference type="OrthoDB" id="138323at2"/>
<keyword evidence="3" id="KW-1185">Reference proteome</keyword>
<organism evidence="2 3">
    <name type="scientific">Thermosporothrix hazakensis</name>
    <dbReference type="NCBI Taxonomy" id="644383"/>
    <lineage>
        <taxon>Bacteria</taxon>
        <taxon>Bacillati</taxon>
        <taxon>Chloroflexota</taxon>
        <taxon>Ktedonobacteria</taxon>
        <taxon>Ktedonobacterales</taxon>
        <taxon>Thermosporotrichaceae</taxon>
        <taxon>Thermosporothrix</taxon>
    </lineage>
</organism>
<dbReference type="GO" id="GO:0004519">
    <property type="term" value="F:endonuclease activity"/>
    <property type="evidence" value="ECO:0007669"/>
    <property type="project" value="UniProtKB-KW"/>
</dbReference>
<proteinExistence type="predicted"/>
<keyword evidence="2" id="KW-0540">Nuclease</keyword>
<reference evidence="2 3" key="1">
    <citation type="submission" date="2018-06" db="EMBL/GenBank/DDBJ databases">
        <title>Genomic Encyclopedia of Archaeal and Bacterial Type Strains, Phase II (KMG-II): from individual species to whole genera.</title>
        <authorList>
            <person name="Goeker M."/>
        </authorList>
    </citation>
    <scope>NUCLEOTIDE SEQUENCE [LARGE SCALE GENOMIC DNA]</scope>
    <source>
        <strain evidence="2 3">ATCC BAA-1881</strain>
    </source>
</reference>
<dbReference type="Proteomes" id="UP000248806">
    <property type="component" value="Unassembled WGS sequence"/>
</dbReference>
<evidence type="ECO:0000256" key="1">
    <source>
        <dbReference type="SAM" id="MobiDB-lite"/>
    </source>
</evidence>